<reference evidence="1" key="1">
    <citation type="submission" date="2014-07" db="EMBL/GenBank/DDBJ databases">
        <title>Identification of a novel salt tolerance gene in wild soybean by whole-genome sequencing.</title>
        <authorList>
            <person name="Lam H.-M."/>
            <person name="Qi X."/>
            <person name="Li M.-W."/>
            <person name="Liu X."/>
            <person name="Xie M."/>
            <person name="Ni M."/>
            <person name="Xu X."/>
        </authorList>
    </citation>
    <scope>NUCLEOTIDE SEQUENCE [LARGE SCALE GENOMIC DNA]</scope>
    <source>
        <tissue evidence="1">Root</tissue>
    </source>
</reference>
<name>A0A0B2SGI1_GLYSO</name>
<sequence length="105" mass="12480">MFILKERDTGASYVSILLPLSLPSLRTHSSSFLGISRFSFRQFVKSKDSHRIVRIIVHFFVCYWEQYFCFPDSSDWFCDSNGFSFLLILIARQRLKIWYLKSCYA</sequence>
<accession>A0A0B2SGI1</accession>
<dbReference type="EMBL" id="KN643317">
    <property type="protein sequence ID" value="KHN44130.1"/>
    <property type="molecule type" value="Genomic_DNA"/>
</dbReference>
<dbReference type="AlphaFoldDB" id="A0A0B2SGI1"/>
<organism evidence="1">
    <name type="scientific">Glycine soja</name>
    <name type="common">Wild soybean</name>
    <dbReference type="NCBI Taxonomy" id="3848"/>
    <lineage>
        <taxon>Eukaryota</taxon>
        <taxon>Viridiplantae</taxon>
        <taxon>Streptophyta</taxon>
        <taxon>Embryophyta</taxon>
        <taxon>Tracheophyta</taxon>
        <taxon>Spermatophyta</taxon>
        <taxon>Magnoliopsida</taxon>
        <taxon>eudicotyledons</taxon>
        <taxon>Gunneridae</taxon>
        <taxon>Pentapetalae</taxon>
        <taxon>rosids</taxon>
        <taxon>fabids</taxon>
        <taxon>Fabales</taxon>
        <taxon>Fabaceae</taxon>
        <taxon>Papilionoideae</taxon>
        <taxon>50 kb inversion clade</taxon>
        <taxon>NPAAA clade</taxon>
        <taxon>indigoferoid/millettioid clade</taxon>
        <taxon>Phaseoleae</taxon>
        <taxon>Glycine</taxon>
        <taxon>Glycine subgen. Soja</taxon>
    </lineage>
</organism>
<gene>
    <name evidence="1" type="ORF">glysoja_031791</name>
</gene>
<evidence type="ECO:0000313" key="1">
    <source>
        <dbReference type="EMBL" id="KHN44130.1"/>
    </source>
</evidence>
<dbReference type="Proteomes" id="UP000053555">
    <property type="component" value="Unassembled WGS sequence"/>
</dbReference>
<proteinExistence type="predicted"/>
<protein>
    <submittedName>
        <fullName evidence="1">Uncharacterized protein</fullName>
    </submittedName>
</protein>